<dbReference type="Proteomes" id="UP001065298">
    <property type="component" value="Chromosome 8"/>
</dbReference>
<organism evidence="1 2">
    <name type="scientific">Fusarium keratoplasticum</name>
    <dbReference type="NCBI Taxonomy" id="1328300"/>
    <lineage>
        <taxon>Eukaryota</taxon>
        <taxon>Fungi</taxon>
        <taxon>Dikarya</taxon>
        <taxon>Ascomycota</taxon>
        <taxon>Pezizomycotina</taxon>
        <taxon>Sordariomycetes</taxon>
        <taxon>Hypocreomycetidae</taxon>
        <taxon>Hypocreales</taxon>
        <taxon>Nectriaceae</taxon>
        <taxon>Fusarium</taxon>
        <taxon>Fusarium solani species complex</taxon>
    </lineage>
</organism>
<evidence type="ECO:0000313" key="2">
    <source>
        <dbReference type="Proteomes" id="UP001065298"/>
    </source>
</evidence>
<gene>
    <name evidence="1" type="ORF">NCS57_01009200</name>
</gene>
<reference evidence="1" key="1">
    <citation type="submission" date="2022-06" db="EMBL/GenBank/DDBJ databases">
        <title>Fusarium solani species complex genomes reveal bases of compartmentalisation and animal pathogenesis.</title>
        <authorList>
            <person name="Tsai I.J."/>
        </authorList>
    </citation>
    <scope>NUCLEOTIDE SEQUENCE</scope>
    <source>
        <strain evidence="1">Fu6.1</strain>
    </source>
</reference>
<protein>
    <submittedName>
        <fullName evidence="1">Uncharacterized protein</fullName>
    </submittedName>
</protein>
<name>A0ACC0QPF1_9HYPO</name>
<sequence length="675" mass="75116">MSLNPNFYVRPEFIKLGHWVNWNRSPASGGQITLPENDADLLNIFIGIFLTMVLAAFWAILACCFFWSRHVSSRNDPARRDGLYHQQQATLQNIRDPIAVSMALIDLCFAWRGVAQRAFRRSWLMILASSFTSGIFVIALPFIVALPMLDKIGNEVLINSPDCGFWAASIMDDPITGSTDLTNRTWEAVSYVDNCYNSEARSSLCDDFLIRRSLPALDATISECPFSPGMCLSQDRIPAFQMQTEALDSHKDFGINAPPPERVVLRRVTTCSPLNVADFTEVTEGDLPKEEMTGVYYGETINHESTYQVSNYKIKAEPHYTLKAFWHKVENGTTSSSTFKAISDLRRSDADVTVILLNNNLIPVQGQGDRPCRDPFFSATGRRLASGYYMPDDPITAIGCIDQYAFANPVLNQWTELMAIGDTFNASQIISKIRLSKRQVPSFSMLLFALERAGGIDSVITALGAEALLAKKYPGLLAGYQNPLPDDQWKNEVRYWFNIGLAKLQLQMINIATGPPDTTLPGLINMLPVLSAGQDDIVKTICSSQKIRNVEFKNYHSSGLISLVVIGGLLILVTSIVPYFPWVRNNNTARYWVSYGMRELLRMATIGGGVQGWTRRRGVTILNPATTPAGDIRITRVNPLDTDWNVSSVPQEQEGELVGLVVPQQPTESNNRMGN</sequence>
<evidence type="ECO:0000313" key="1">
    <source>
        <dbReference type="EMBL" id="KAI8660324.1"/>
    </source>
</evidence>
<comment type="caution">
    <text evidence="1">The sequence shown here is derived from an EMBL/GenBank/DDBJ whole genome shotgun (WGS) entry which is preliminary data.</text>
</comment>
<dbReference type="EMBL" id="CM046510">
    <property type="protein sequence ID" value="KAI8660324.1"/>
    <property type="molecule type" value="Genomic_DNA"/>
</dbReference>
<proteinExistence type="predicted"/>
<accession>A0ACC0QPF1</accession>
<keyword evidence="2" id="KW-1185">Reference proteome</keyword>